<dbReference type="AlphaFoldDB" id="A0A0S2TFN1"/>
<dbReference type="InterPro" id="IPR014710">
    <property type="entry name" value="RmlC-like_jellyroll"/>
</dbReference>
<dbReference type="InterPro" id="IPR012318">
    <property type="entry name" value="HTH_CRP"/>
</dbReference>
<dbReference type="CDD" id="cd00038">
    <property type="entry name" value="CAP_ED"/>
    <property type="match status" value="1"/>
</dbReference>
<organism evidence="5 6">
    <name type="scientific">Candidatus Tenderia electrophaga</name>
    <dbReference type="NCBI Taxonomy" id="1748243"/>
    <lineage>
        <taxon>Bacteria</taxon>
        <taxon>Pseudomonadati</taxon>
        <taxon>Pseudomonadota</taxon>
        <taxon>Gammaproteobacteria</taxon>
        <taxon>Candidatus Tenderiales</taxon>
        <taxon>Candidatus Tenderiaceae</taxon>
        <taxon>Candidatus Tenderia</taxon>
    </lineage>
</organism>
<dbReference type="GO" id="GO:0003677">
    <property type="term" value="F:DNA binding"/>
    <property type="evidence" value="ECO:0007669"/>
    <property type="project" value="UniProtKB-KW"/>
</dbReference>
<feature type="domain" description="Cyclic nucleotide-binding" evidence="4">
    <location>
        <begin position="47"/>
        <end position="146"/>
    </location>
</feature>
<dbReference type="SUPFAM" id="SSF46785">
    <property type="entry name" value="Winged helix' DNA-binding domain"/>
    <property type="match status" value="1"/>
</dbReference>
<evidence type="ECO:0000256" key="2">
    <source>
        <dbReference type="ARBA" id="ARBA00023125"/>
    </source>
</evidence>
<dbReference type="Pfam" id="PF13545">
    <property type="entry name" value="HTH_Crp_2"/>
    <property type="match status" value="1"/>
</dbReference>
<reference evidence="5" key="1">
    <citation type="submission" date="2015-10" db="EMBL/GenBank/DDBJ databases">
        <title>Description of Candidatus Tenderia electrophaga gen. nov, sp. nov., an Uncultivated Electroautotroph from a Biocathode Enrichment.</title>
        <authorList>
            <person name="Eddie B.J."/>
            <person name="Malanoski A.P."/>
            <person name="Wang Z."/>
            <person name="Hall R.J."/>
            <person name="Oh S.D."/>
            <person name="Heiner C."/>
            <person name="Lin B."/>
            <person name="Strycharz-Glaven S.M."/>
        </authorList>
    </citation>
    <scope>NUCLEOTIDE SEQUENCE [LARGE SCALE GENOMIC DNA]</scope>
    <source>
        <strain evidence="5">NRL1</strain>
    </source>
</reference>
<dbReference type="InterPro" id="IPR036390">
    <property type="entry name" value="WH_DNA-bd_sf"/>
</dbReference>
<dbReference type="InterPro" id="IPR000595">
    <property type="entry name" value="cNMP-bd_dom"/>
</dbReference>
<evidence type="ECO:0000313" key="6">
    <source>
        <dbReference type="Proteomes" id="UP000055136"/>
    </source>
</evidence>
<evidence type="ECO:0000313" key="5">
    <source>
        <dbReference type="EMBL" id="ALP53885.1"/>
    </source>
</evidence>
<evidence type="ECO:0000256" key="3">
    <source>
        <dbReference type="ARBA" id="ARBA00023163"/>
    </source>
</evidence>
<dbReference type="STRING" id="1748243.Tel_12490"/>
<dbReference type="EMBL" id="CP013099">
    <property type="protein sequence ID" value="ALP53885.1"/>
    <property type="molecule type" value="Genomic_DNA"/>
</dbReference>
<keyword evidence="3" id="KW-0804">Transcription</keyword>
<keyword evidence="6" id="KW-1185">Reference proteome</keyword>
<dbReference type="Gene3D" id="2.60.120.10">
    <property type="entry name" value="Jelly Rolls"/>
    <property type="match status" value="1"/>
</dbReference>
<sequence length="246" mass="27496">MLKGNEFFADNGSGEFVARTAQNGKTEDGLQLTDAAIARLFSARPAHYAAKAMIYNEGGTVDTVYVVRRGMVKLISHLPNGRARIVRVHSTGSWLGLGGLLGQPYEHTAIAVDDVEVYRIPANELLRVKEENPHLYCRLIEHWFDYLQEADLWIAELSTGAIKARVARLVNFLSEIENQLPSNEVRLLTCEEMADILGATPESVSRVLAEFKRNKLLSPCPTTNPPYNTHDCYQRDESALNFIAQH</sequence>
<dbReference type="KEGG" id="tee:Tel_12490"/>
<dbReference type="InterPro" id="IPR050397">
    <property type="entry name" value="Env_Response_Regulators"/>
</dbReference>
<proteinExistence type="predicted"/>
<dbReference type="GO" id="GO:0003700">
    <property type="term" value="F:DNA-binding transcription factor activity"/>
    <property type="evidence" value="ECO:0007669"/>
    <property type="project" value="TreeGrafter"/>
</dbReference>
<dbReference type="PANTHER" id="PTHR24567:SF26">
    <property type="entry name" value="REGULATORY PROTEIN YEIL"/>
    <property type="match status" value="1"/>
</dbReference>
<dbReference type="CDD" id="cd00092">
    <property type="entry name" value="HTH_CRP"/>
    <property type="match status" value="1"/>
</dbReference>
<dbReference type="InterPro" id="IPR018490">
    <property type="entry name" value="cNMP-bd_dom_sf"/>
</dbReference>
<dbReference type="SUPFAM" id="SSF51206">
    <property type="entry name" value="cAMP-binding domain-like"/>
    <property type="match status" value="1"/>
</dbReference>
<dbReference type="PANTHER" id="PTHR24567">
    <property type="entry name" value="CRP FAMILY TRANSCRIPTIONAL REGULATORY PROTEIN"/>
    <property type="match status" value="1"/>
</dbReference>
<name>A0A0S2TFN1_9GAMM</name>
<dbReference type="Proteomes" id="UP000055136">
    <property type="component" value="Chromosome"/>
</dbReference>
<protein>
    <recommendedName>
        <fullName evidence="4">Cyclic nucleotide-binding domain-containing protein</fullName>
    </recommendedName>
</protein>
<keyword evidence="1" id="KW-0805">Transcription regulation</keyword>
<keyword evidence="2" id="KW-0238">DNA-binding</keyword>
<dbReference type="GO" id="GO:0005829">
    <property type="term" value="C:cytosol"/>
    <property type="evidence" value="ECO:0007669"/>
    <property type="project" value="TreeGrafter"/>
</dbReference>
<evidence type="ECO:0000259" key="4">
    <source>
        <dbReference type="PROSITE" id="PS50042"/>
    </source>
</evidence>
<dbReference type="Pfam" id="PF00027">
    <property type="entry name" value="cNMP_binding"/>
    <property type="match status" value="1"/>
</dbReference>
<gene>
    <name evidence="5" type="ORF">Tel_12490</name>
</gene>
<dbReference type="SMART" id="SM00100">
    <property type="entry name" value="cNMP"/>
    <property type="match status" value="1"/>
</dbReference>
<accession>A0A0S2TFN1</accession>
<evidence type="ECO:0000256" key="1">
    <source>
        <dbReference type="ARBA" id="ARBA00023015"/>
    </source>
</evidence>
<dbReference type="PROSITE" id="PS50042">
    <property type="entry name" value="CNMP_BINDING_3"/>
    <property type="match status" value="1"/>
</dbReference>